<feature type="chain" id="PRO_5003020800" description="Lipoprotein" evidence="1">
    <location>
        <begin position="23"/>
        <end position="49"/>
    </location>
</feature>
<dbReference type="AlphaFoldDB" id="D1AJ30"/>
<protein>
    <recommendedName>
        <fullName evidence="4">Lipoprotein</fullName>
    </recommendedName>
</protein>
<dbReference type="EMBL" id="CP001739">
    <property type="protein sequence ID" value="ACZ08718.1"/>
    <property type="molecule type" value="Genomic_DNA"/>
</dbReference>
<proteinExistence type="predicted"/>
<gene>
    <name evidence="2" type="ordered locus">Sterm_1860</name>
</gene>
<name>D1AJ30_SEBTE</name>
<dbReference type="RefSeq" id="WP_012861312.1">
    <property type="nucleotide sequence ID" value="NC_013517.1"/>
</dbReference>
<dbReference type="PROSITE" id="PS51257">
    <property type="entry name" value="PROKAR_LIPOPROTEIN"/>
    <property type="match status" value="1"/>
</dbReference>
<evidence type="ECO:0000313" key="2">
    <source>
        <dbReference type="EMBL" id="ACZ08718.1"/>
    </source>
</evidence>
<sequence>MKKLFLIIISAVLLTSCASVHHSCNSSKKNPKCNTSIDLSAPNVDINIK</sequence>
<keyword evidence="1" id="KW-0732">Signal</keyword>
<feature type="signal peptide" evidence="1">
    <location>
        <begin position="1"/>
        <end position="22"/>
    </location>
</feature>
<dbReference type="KEGG" id="str:Sterm_1860"/>
<reference evidence="3" key="1">
    <citation type="submission" date="2009-09" db="EMBL/GenBank/DDBJ databases">
        <title>The complete chromosome of Sebaldella termitidis ATCC 33386.</title>
        <authorList>
            <consortium name="US DOE Joint Genome Institute (JGI-PGF)"/>
            <person name="Lucas S."/>
            <person name="Copeland A."/>
            <person name="Lapidus A."/>
            <person name="Glavina del Rio T."/>
            <person name="Dalin E."/>
            <person name="Tice H."/>
            <person name="Bruce D."/>
            <person name="Goodwin L."/>
            <person name="Pitluck S."/>
            <person name="Kyrpides N."/>
            <person name="Mavromatis K."/>
            <person name="Ivanova N."/>
            <person name="Mikhailova N."/>
            <person name="Sims D."/>
            <person name="Meincke L."/>
            <person name="Brettin T."/>
            <person name="Detter J.C."/>
            <person name="Han C."/>
            <person name="Larimer F."/>
            <person name="Land M."/>
            <person name="Hauser L."/>
            <person name="Markowitz V."/>
            <person name="Cheng J.F."/>
            <person name="Hugenholtz P."/>
            <person name="Woyke T."/>
            <person name="Wu D."/>
            <person name="Eisen J.A."/>
        </authorList>
    </citation>
    <scope>NUCLEOTIDE SEQUENCE [LARGE SCALE GENOMIC DNA]</scope>
    <source>
        <strain evidence="3">ATCC 33386 / NCTC 11300</strain>
    </source>
</reference>
<evidence type="ECO:0008006" key="4">
    <source>
        <dbReference type="Google" id="ProtNLM"/>
    </source>
</evidence>
<accession>D1AJ30</accession>
<keyword evidence="3" id="KW-1185">Reference proteome</keyword>
<dbReference type="Proteomes" id="UP000000845">
    <property type="component" value="Chromosome"/>
</dbReference>
<organism evidence="2 3">
    <name type="scientific">Sebaldella termitidis (strain ATCC 33386 / NCTC 11300)</name>
    <dbReference type="NCBI Taxonomy" id="526218"/>
    <lineage>
        <taxon>Bacteria</taxon>
        <taxon>Fusobacteriati</taxon>
        <taxon>Fusobacteriota</taxon>
        <taxon>Fusobacteriia</taxon>
        <taxon>Fusobacteriales</taxon>
        <taxon>Leptotrichiaceae</taxon>
        <taxon>Sebaldella</taxon>
    </lineage>
</organism>
<reference evidence="2 3" key="2">
    <citation type="journal article" date="2010" name="Stand. Genomic Sci.">
        <title>Complete genome sequence of Sebaldella termitidis type strain (NCTC 11300).</title>
        <authorList>
            <person name="Harmon-Smith M."/>
            <person name="Celia L."/>
            <person name="Chertkov O."/>
            <person name="Lapidus A."/>
            <person name="Copeland A."/>
            <person name="Glavina Del Rio T."/>
            <person name="Nolan M."/>
            <person name="Lucas S."/>
            <person name="Tice H."/>
            <person name="Cheng J.F."/>
            <person name="Han C."/>
            <person name="Detter J.C."/>
            <person name="Bruce D."/>
            <person name="Goodwin L."/>
            <person name="Pitluck S."/>
            <person name="Pati A."/>
            <person name="Liolios K."/>
            <person name="Ivanova N."/>
            <person name="Mavromatis K."/>
            <person name="Mikhailova N."/>
            <person name="Chen A."/>
            <person name="Palaniappan K."/>
            <person name="Land M."/>
            <person name="Hauser L."/>
            <person name="Chang Y.J."/>
            <person name="Jeffries C.D."/>
            <person name="Brettin T."/>
            <person name="Goker M."/>
            <person name="Beck B."/>
            <person name="Bristow J."/>
            <person name="Eisen J.A."/>
            <person name="Markowitz V."/>
            <person name="Hugenholtz P."/>
            <person name="Kyrpides N.C."/>
            <person name="Klenk H.P."/>
            <person name="Chen F."/>
        </authorList>
    </citation>
    <scope>NUCLEOTIDE SEQUENCE [LARGE SCALE GENOMIC DNA]</scope>
    <source>
        <strain evidence="3">ATCC 33386 / NCTC 11300</strain>
    </source>
</reference>
<evidence type="ECO:0000256" key="1">
    <source>
        <dbReference type="SAM" id="SignalP"/>
    </source>
</evidence>
<dbReference type="HOGENOM" id="CLU_3140550_0_0_0"/>
<dbReference type="STRING" id="526218.Sterm_1860"/>
<evidence type="ECO:0000313" key="3">
    <source>
        <dbReference type="Proteomes" id="UP000000845"/>
    </source>
</evidence>